<dbReference type="Pfam" id="PF11551">
    <property type="entry name" value="Omp28"/>
    <property type="match status" value="1"/>
</dbReference>
<protein>
    <submittedName>
        <fullName evidence="1">Omp28-related outer membrane protein</fullName>
    </submittedName>
</protein>
<dbReference type="Gene3D" id="2.60.40.10">
    <property type="entry name" value="Immunoglobulins"/>
    <property type="match status" value="1"/>
</dbReference>
<evidence type="ECO:0000313" key="1">
    <source>
        <dbReference type="EMBL" id="TXC85066.1"/>
    </source>
</evidence>
<dbReference type="Proteomes" id="UP000321168">
    <property type="component" value="Unassembled WGS sequence"/>
</dbReference>
<keyword evidence="2" id="KW-1185">Reference proteome</keyword>
<dbReference type="PROSITE" id="PS51257">
    <property type="entry name" value="PROKAR_LIPOPROTEIN"/>
    <property type="match status" value="1"/>
</dbReference>
<dbReference type="RefSeq" id="WP_147012136.1">
    <property type="nucleotide sequence ID" value="NZ_VORB01000001.1"/>
</dbReference>
<gene>
    <name evidence="1" type="ORF">FRX97_00135</name>
</gene>
<dbReference type="AlphaFoldDB" id="A0A5C6VL47"/>
<dbReference type="InterPro" id="IPR013783">
    <property type="entry name" value="Ig-like_fold"/>
</dbReference>
<accession>A0A5C6VL47</accession>
<comment type="caution">
    <text evidence="1">The sequence shown here is derived from an EMBL/GenBank/DDBJ whole genome shotgun (WGS) entry which is preliminary data.</text>
</comment>
<proteinExistence type="predicted"/>
<reference evidence="1 2" key="1">
    <citation type="submission" date="2019-08" db="EMBL/GenBank/DDBJ databases">
        <title>Genome of Luteibaculum oceani JCM 18817.</title>
        <authorList>
            <person name="Bowman J.P."/>
        </authorList>
    </citation>
    <scope>NUCLEOTIDE SEQUENCE [LARGE SCALE GENOMIC DNA]</scope>
    <source>
        <strain evidence="1 2">JCM 18817</strain>
    </source>
</reference>
<name>A0A5C6VL47_9FLAO</name>
<organism evidence="1 2">
    <name type="scientific">Luteibaculum oceani</name>
    <dbReference type="NCBI Taxonomy" id="1294296"/>
    <lineage>
        <taxon>Bacteria</taxon>
        <taxon>Pseudomonadati</taxon>
        <taxon>Bacteroidota</taxon>
        <taxon>Flavobacteriia</taxon>
        <taxon>Flavobacteriales</taxon>
        <taxon>Luteibaculaceae</taxon>
        <taxon>Luteibaculum</taxon>
    </lineage>
</organism>
<evidence type="ECO:0000313" key="2">
    <source>
        <dbReference type="Proteomes" id="UP000321168"/>
    </source>
</evidence>
<dbReference type="OrthoDB" id="1081990at2"/>
<dbReference type="EMBL" id="VORB01000001">
    <property type="protein sequence ID" value="TXC85066.1"/>
    <property type="molecule type" value="Genomic_DNA"/>
</dbReference>
<sequence length="289" mass="31857">MKKLFGLLCCAALFACDKIDNPIPEQVQLTACEVEFPDLVPFTTRRVLIEDYTGHKCGNCPAAALEAKRIEQKYPNDVVVMGVHAGFFAEYRSSGKYSTDFTCEASEKWDLDFGISAVGNPNGMVNRLDNGGNKVVAYPDWESKATQFIGRLADLELNVAAKINDDKICGQAFIQPLTKLDSNLAINIVLLEDSIVDWQKNYKNTGGDPNLPDGDVPDYVHNHVLRKSFNGPYGTLLTGISKVPTDSIFPIGIETQIDSTWRKSKLSVVAFVYDINSKEVLQVAKAKAK</sequence>
<dbReference type="InterPro" id="IPR021615">
    <property type="entry name" value="Omp28"/>
</dbReference>